<dbReference type="Pfam" id="PF13098">
    <property type="entry name" value="Thioredoxin_2"/>
    <property type="match status" value="1"/>
</dbReference>
<keyword evidence="4" id="KW-0676">Redox-active center</keyword>
<evidence type="ECO:0000313" key="6">
    <source>
        <dbReference type="EMBL" id="MFD0794346.1"/>
    </source>
</evidence>
<name>A0ABW3AV63_9SPHI</name>
<keyword evidence="2" id="KW-0249">Electron transport</keyword>
<comment type="caution">
    <text evidence="6">The sequence shown here is derived from an EMBL/GenBank/DDBJ whole genome shotgun (WGS) entry which is preliminary data.</text>
</comment>
<keyword evidence="7" id="KW-1185">Reference proteome</keyword>
<dbReference type="InterPro" id="IPR012336">
    <property type="entry name" value="Thioredoxin-like_fold"/>
</dbReference>
<dbReference type="PANTHER" id="PTHR45663">
    <property type="entry name" value="GEO12009P1"/>
    <property type="match status" value="1"/>
</dbReference>
<keyword evidence="1" id="KW-0813">Transport</keyword>
<dbReference type="PROSITE" id="PS00194">
    <property type="entry name" value="THIOREDOXIN_1"/>
    <property type="match status" value="1"/>
</dbReference>
<dbReference type="Gene3D" id="3.40.30.10">
    <property type="entry name" value="Glutaredoxin"/>
    <property type="match status" value="1"/>
</dbReference>
<reference evidence="7" key="1">
    <citation type="journal article" date="2019" name="Int. J. Syst. Evol. Microbiol.">
        <title>The Global Catalogue of Microorganisms (GCM) 10K type strain sequencing project: providing services to taxonomists for standard genome sequencing and annotation.</title>
        <authorList>
            <consortium name="The Broad Institute Genomics Platform"/>
            <consortium name="The Broad Institute Genome Sequencing Center for Infectious Disease"/>
            <person name="Wu L."/>
            <person name="Ma J."/>
        </authorList>
    </citation>
    <scope>NUCLEOTIDE SEQUENCE [LARGE SCALE GENOMIC DNA]</scope>
    <source>
        <strain evidence="7">CCUG 61484</strain>
    </source>
</reference>
<protein>
    <submittedName>
        <fullName evidence="6">Thioredoxin family protein</fullName>
    </submittedName>
</protein>
<dbReference type="PROSITE" id="PS51352">
    <property type="entry name" value="THIOREDOXIN_2"/>
    <property type="match status" value="1"/>
</dbReference>
<dbReference type="Proteomes" id="UP001597010">
    <property type="component" value="Unassembled WGS sequence"/>
</dbReference>
<accession>A0ABW3AV63</accession>
<gene>
    <name evidence="6" type="ORF">ACFQZX_12025</name>
</gene>
<evidence type="ECO:0000256" key="3">
    <source>
        <dbReference type="ARBA" id="ARBA00023157"/>
    </source>
</evidence>
<evidence type="ECO:0000256" key="1">
    <source>
        <dbReference type="ARBA" id="ARBA00022448"/>
    </source>
</evidence>
<sequence length="424" mass="47696">MNFMSLLISLYFPKRVVIRFLICLFAISGLTNIARGQKTEGIQFFKGTWKQLLVAAQAQNKPIFVDVYTDWCAPCKRMEQEIFVLPEVGEYYNNNFICYRFNAENGEGPALSKKFGITAYPTWLYLSNSGSLQNRRTDYMPAPDFIEAGKAALGQDSVSGQLSAFDQRFRIGERSIGFLREYIKMRTALQLDNADVLNAYLKTFKGKPLNVDELRFLINNSGRTWSAAIPVIADNLQMFDMPERRQMAGQFFENTLYFVWGTAATEGNRPIAAQALAASERLYPLLDTNRQLTADHAAVYHCHKLKLTEGLKRAGYRLAAKQMAIDTSFARNKDKELFQQVMAPFISGKQDSTKIAGFAEEKRLASTQYSGKVATLLYEVANAFAEILPPGDPALHDAALWAKRAEQLLPNQHTKALNARLSGK</sequence>
<organism evidence="6 7">
    <name type="scientific">Mucilaginibacter litoreus</name>
    <dbReference type="NCBI Taxonomy" id="1048221"/>
    <lineage>
        <taxon>Bacteria</taxon>
        <taxon>Pseudomonadati</taxon>
        <taxon>Bacteroidota</taxon>
        <taxon>Sphingobacteriia</taxon>
        <taxon>Sphingobacteriales</taxon>
        <taxon>Sphingobacteriaceae</taxon>
        <taxon>Mucilaginibacter</taxon>
    </lineage>
</organism>
<dbReference type="PANTHER" id="PTHR45663:SF11">
    <property type="entry name" value="GEO12009P1"/>
    <property type="match status" value="1"/>
</dbReference>
<dbReference type="SUPFAM" id="SSF52833">
    <property type="entry name" value="Thioredoxin-like"/>
    <property type="match status" value="1"/>
</dbReference>
<dbReference type="EMBL" id="JBHTHZ010000010">
    <property type="protein sequence ID" value="MFD0794346.1"/>
    <property type="molecule type" value="Genomic_DNA"/>
</dbReference>
<dbReference type="InterPro" id="IPR036249">
    <property type="entry name" value="Thioredoxin-like_sf"/>
</dbReference>
<feature type="domain" description="Thioredoxin" evidence="5">
    <location>
        <begin position="24"/>
        <end position="188"/>
    </location>
</feature>
<evidence type="ECO:0000256" key="4">
    <source>
        <dbReference type="ARBA" id="ARBA00023284"/>
    </source>
</evidence>
<proteinExistence type="predicted"/>
<evidence type="ECO:0000256" key="2">
    <source>
        <dbReference type="ARBA" id="ARBA00022982"/>
    </source>
</evidence>
<dbReference type="CDD" id="cd02947">
    <property type="entry name" value="TRX_family"/>
    <property type="match status" value="1"/>
</dbReference>
<dbReference type="InterPro" id="IPR013766">
    <property type="entry name" value="Thioredoxin_domain"/>
</dbReference>
<evidence type="ECO:0000313" key="7">
    <source>
        <dbReference type="Proteomes" id="UP001597010"/>
    </source>
</evidence>
<evidence type="ECO:0000259" key="5">
    <source>
        <dbReference type="PROSITE" id="PS51352"/>
    </source>
</evidence>
<keyword evidence="3" id="KW-1015">Disulfide bond</keyword>
<dbReference type="InterPro" id="IPR017937">
    <property type="entry name" value="Thioredoxin_CS"/>
</dbReference>